<dbReference type="InterPro" id="IPR017907">
    <property type="entry name" value="Znf_RING_CS"/>
</dbReference>
<protein>
    <recommendedName>
        <fullName evidence="5">RBR-type E3 ubiquitin transferase</fullName>
        <ecNumber evidence="5">2.3.2.31</ecNumber>
    </recommendedName>
</protein>
<evidence type="ECO:0000259" key="15">
    <source>
        <dbReference type="PROSITE" id="PS51873"/>
    </source>
</evidence>
<dbReference type="AlphaFoldDB" id="A0AAX6G5Q6"/>
<evidence type="ECO:0000256" key="8">
    <source>
        <dbReference type="ARBA" id="ARBA00022737"/>
    </source>
</evidence>
<evidence type="ECO:0000256" key="12">
    <source>
        <dbReference type="PROSITE-ProRule" id="PRU00175"/>
    </source>
</evidence>
<dbReference type="PROSITE" id="PS51873">
    <property type="entry name" value="TRIAD"/>
    <property type="match status" value="1"/>
</dbReference>
<feature type="region of interest" description="Disordered" evidence="13">
    <location>
        <begin position="1"/>
        <end position="54"/>
    </location>
</feature>
<dbReference type="InterPro" id="IPR031127">
    <property type="entry name" value="E3_UB_ligase_RBR"/>
</dbReference>
<keyword evidence="11" id="KW-0862">Zinc</keyword>
<evidence type="ECO:0000259" key="14">
    <source>
        <dbReference type="PROSITE" id="PS50089"/>
    </source>
</evidence>
<dbReference type="GO" id="GO:0016567">
    <property type="term" value="P:protein ubiquitination"/>
    <property type="evidence" value="ECO:0007669"/>
    <property type="project" value="InterPro"/>
</dbReference>
<dbReference type="GO" id="GO:0061630">
    <property type="term" value="F:ubiquitin protein ligase activity"/>
    <property type="evidence" value="ECO:0007669"/>
    <property type="project" value="UniProtKB-EC"/>
</dbReference>
<dbReference type="InterPro" id="IPR002867">
    <property type="entry name" value="IBR_dom"/>
</dbReference>
<accession>A0AAX6G5Q6</accession>
<evidence type="ECO:0000256" key="1">
    <source>
        <dbReference type="ARBA" id="ARBA00001798"/>
    </source>
</evidence>
<proteinExistence type="inferred from homology"/>
<evidence type="ECO:0000256" key="3">
    <source>
        <dbReference type="ARBA" id="ARBA00003976"/>
    </source>
</evidence>
<reference evidence="16" key="1">
    <citation type="journal article" date="2023" name="GigaByte">
        <title>Genome assembly of the bearded iris, Iris pallida Lam.</title>
        <authorList>
            <person name="Bruccoleri R.E."/>
            <person name="Oakeley E.J."/>
            <person name="Faust A.M.E."/>
            <person name="Altorfer M."/>
            <person name="Dessus-Babus S."/>
            <person name="Burckhardt D."/>
            <person name="Oertli M."/>
            <person name="Naumann U."/>
            <person name="Petersen F."/>
            <person name="Wong J."/>
        </authorList>
    </citation>
    <scope>NUCLEOTIDE SEQUENCE</scope>
    <source>
        <strain evidence="16">GSM-AAB239-AS_SAM_17_03QT</strain>
    </source>
</reference>
<sequence length="267" mass="30619">MKKEAIGKQQSPRRDKNKRRAEETIGSQQQEEERKRLKQRNGASSGQSRPPPARKPDAYCGICMDPKFLHECFPVKGCSHRYCVSCVRRYVEAKVGENATSIRCPEQSCRGGVLDPEHCRPILGPEVHDRWGRALCDALFVGAARFYCPFKDCSGLLINEGEGSGGEEVRESECPYCHRLFCARCRVPWHSGVRCEDRTKLAAERQEESMLREMAQRSKWGRCPNCKFYVSRTGGCDEIVCRCKYRFCYICGAEWSPSHYNCKRVRK</sequence>
<dbReference type="PANTHER" id="PTHR11685">
    <property type="entry name" value="RBR FAMILY RING FINGER AND IBR DOMAIN-CONTAINING"/>
    <property type="match status" value="1"/>
</dbReference>
<organism evidence="16 17">
    <name type="scientific">Iris pallida</name>
    <name type="common">Sweet iris</name>
    <dbReference type="NCBI Taxonomy" id="29817"/>
    <lineage>
        <taxon>Eukaryota</taxon>
        <taxon>Viridiplantae</taxon>
        <taxon>Streptophyta</taxon>
        <taxon>Embryophyta</taxon>
        <taxon>Tracheophyta</taxon>
        <taxon>Spermatophyta</taxon>
        <taxon>Magnoliopsida</taxon>
        <taxon>Liliopsida</taxon>
        <taxon>Asparagales</taxon>
        <taxon>Iridaceae</taxon>
        <taxon>Iridoideae</taxon>
        <taxon>Irideae</taxon>
        <taxon>Iris</taxon>
    </lineage>
</organism>
<evidence type="ECO:0000256" key="11">
    <source>
        <dbReference type="ARBA" id="ARBA00022833"/>
    </source>
</evidence>
<dbReference type="PROSITE" id="PS50089">
    <property type="entry name" value="ZF_RING_2"/>
    <property type="match status" value="1"/>
</dbReference>
<dbReference type="Proteomes" id="UP001140949">
    <property type="component" value="Unassembled WGS sequence"/>
</dbReference>
<feature type="domain" description="RING-type" evidence="15">
    <location>
        <begin position="56"/>
        <end position="266"/>
    </location>
</feature>
<dbReference type="CDD" id="cd22582">
    <property type="entry name" value="BRcat_RBR_unk"/>
    <property type="match status" value="1"/>
</dbReference>
<comment type="function">
    <text evidence="3">Might act as an E3 ubiquitin-protein ligase, or as part of E3 complex, which accepts ubiquitin from specific E2 ubiquitin-conjugating enzymes and then transfers it to substrates.</text>
</comment>
<dbReference type="PROSITE" id="PS00518">
    <property type="entry name" value="ZF_RING_1"/>
    <property type="match status" value="1"/>
</dbReference>
<dbReference type="Gene3D" id="3.30.40.10">
    <property type="entry name" value="Zinc/RING finger domain, C3HC4 (zinc finger)"/>
    <property type="match status" value="1"/>
</dbReference>
<dbReference type="EC" id="2.3.2.31" evidence="5"/>
<comment type="cofactor">
    <cofactor evidence="2">
        <name>Zn(2+)</name>
        <dbReference type="ChEBI" id="CHEBI:29105"/>
    </cofactor>
</comment>
<dbReference type="FunFam" id="3.30.40.10:FF:000230">
    <property type="entry name" value="RBR-type E3 ubiquitin transferase"/>
    <property type="match status" value="1"/>
</dbReference>
<dbReference type="Pfam" id="PF01485">
    <property type="entry name" value="IBR"/>
    <property type="match status" value="2"/>
</dbReference>
<evidence type="ECO:0000256" key="10">
    <source>
        <dbReference type="ARBA" id="ARBA00022786"/>
    </source>
</evidence>
<keyword evidence="6" id="KW-0808">Transferase</keyword>
<name>A0AAX6G5Q6_IRIPA</name>
<dbReference type="InterPro" id="IPR013083">
    <property type="entry name" value="Znf_RING/FYVE/PHD"/>
</dbReference>
<dbReference type="EMBL" id="JANAVB010022599">
    <property type="protein sequence ID" value="KAJ6823658.1"/>
    <property type="molecule type" value="Genomic_DNA"/>
</dbReference>
<comment type="catalytic activity">
    <reaction evidence="1">
        <text>[E2 ubiquitin-conjugating enzyme]-S-ubiquitinyl-L-cysteine + [acceptor protein]-L-lysine = [E2 ubiquitin-conjugating enzyme]-L-cysteine + [acceptor protein]-N(6)-ubiquitinyl-L-lysine.</text>
        <dbReference type="EC" id="2.3.2.31"/>
    </reaction>
</comment>
<reference evidence="16" key="2">
    <citation type="submission" date="2023-04" db="EMBL/GenBank/DDBJ databases">
        <authorList>
            <person name="Bruccoleri R.E."/>
            <person name="Oakeley E.J."/>
            <person name="Faust A.-M."/>
            <person name="Dessus-Babus S."/>
            <person name="Altorfer M."/>
            <person name="Burckhardt D."/>
            <person name="Oertli M."/>
            <person name="Naumann U."/>
            <person name="Petersen F."/>
            <person name="Wong J."/>
        </authorList>
    </citation>
    <scope>NUCLEOTIDE SEQUENCE</scope>
    <source>
        <strain evidence="16">GSM-AAB239-AS_SAM_17_03QT</strain>
        <tissue evidence="16">Leaf</tissue>
    </source>
</reference>
<evidence type="ECO:0000256" key="13">
    <source>
        <dbReference type="SAM" id="MobiDB-lite"/>
    </source>
</evidence>
<evidence type="ECO:0000256" key="4">
    <source>
        <dbReference type="ARBA" id="ARBA00005884"/>
    </source>
</evidence>
<keyword evidence="17" id="KW-1185">Reference proteome</keyword>
<evidence type="ECO:0000256" key="5">
    <source>
        <dbReference type="ARBA" id="ARBA00012251"/>
    </source>
</evidence>
<evidence type="ECO:0000313" key="17">
    <source>
        <dbReference type="Proteomes" id="UP001140949"/>
    </source>
</evidence>
<evidence type="ECO:0000256" key="6">
    <source>
        <dbReference type="ARBA" id="ARBA00022679"/>
    </source>
</evidence>
<dbReference type="InterPro" id="IPR044066">
    <property type="entry name" value="TRIAD_supradom"/>
</dbReference>
<dbReference type="SMART" id="SM00647">
    <property type="entry name" value="IBR"/>
    <property type="match status" value="2"/>
</dbReference>
<dbReference type="SUPFAM" id="SSF57850">
    <property type="entry name" value="RING/U-box"/>
    <property type="match status" value="3"/>
</dbReference>
<evidence type="ECO:0000313" key="16">
    <source>
        <dbReference type="EMBL" id="KAJ6823658.1"/>
    </source>
</evidence>
<gene>
    <name evidence="16" type="ORF">M6B38_127330</name>
</gene>
<dbReference type="Gene3D" id="1.20.120.1750">
    <property type="match status" value="1"/>
</dbReference>
<dbReference type="InterPro" id="IPR001841">
    <property type="entry name" value="Znf_RING"/>
</dbReference>
<feature type="domain" description="RING-type" evidence="14">
    <location>
        <begin position="60"/>
        <end position="105"/>
    </location>
</feature>
<keyword evidence="9 12" id="KW-0863">Zinc-finger</keyword>
<keyword evidence="7" id="KW-0479">Metal-binding</keyword>
<comment type="caution">
    <text evidence="16">The sequence shown here is derived from an EMBL/GenBank/DDBJ whole genome shotgun (WGS) entry which is preliminary data.</text>
</comment>
<dbReference type="CDD" id="cd22584">
    <property type="entry name" value="Rcat_RBR_unk"/>
    <property type="match status" value="1"/>
</dbReference>
<evidence type="ECO:0000256" key="7">
    <source>
        <dbReference type="ARBA" id="ARBA00022723"/>
    </source>
</evidence>
<keyword evidence="10" id="KW-0833">Ubl conjugation pathway</keyword>
<evidence type="ECO:0000256" key="2">
    <source>
        <dbReference type="ARBA" id="ARBA00001947"/>
    </source>
</evidence>
<keyword evidence="8" id="KW-0677">Repeat</keyword>
<dbReference type="GO" id="GO:0008270">
    <property type="term" value="F:zinc ion binding"/>
    <property type="evidence" value="ECO:0007669"/>
    <property type="project" value="UniProtKB-KW"/>
</dbReference>
<evidence type="ECO:0000256" key="9">
    <source>
        <dbReference type="ARBA" id="ARBA00022771"/>
    </source>
</evidence>
<comment type="similarity">
    <text evidence="4">Belongs to the RBR family. Ariadne subfamily.</text>
</comment>